<feature type="transmembrane region" description="Helical" evidence="1">
    <location>
        <begin position="298"/>
        <end position="315"/>
    </location>
</feature>
<evidence type="ECO:0000313" key="2">
    <source>
        <dbReference type="EMBL" id="OWP51924.1"/>
    </source>
</evidence>
<feature type="transmembrane region" description="Helical" evidence="1">
    <location>
        <begin position="79"/>
        <end position="100"/>
    </location>
</feature>
<dbReference type="eggNOG" id="COG3949">
    <property type="taxonomic scope" value="Bacteria"/>
</dbReference>
<dbReference type="GO" id="GO:0016020">
    <property type="term" value="C:membrane"/>
    <property type="evidence" value="ECO:0007669"/>
    <property type="project" value="InterPro"/>
</dbReference>
<name>A0A246FC82_PSENT</name>
<evidence type="ECO:0000313" key="3">
    <source>
        <dbReference type="Proteomes" id="UP000198145"/>
    </source>
</evidence>
<feature type="transmembrane region" description="Helical" evidence="1">
    <location>
        <begin position="112"/>
        <end position="133"/>
    </location>
</feature>
<feature type="transmembrane region" description="Helical" evidence="1">
    <location>
        <begin position="261"/>
        <end position="286"/>
    </location>
</feature>
<keyword evidence="1" id="KW-0812">Transmembrane</keyword>
<feature type="transmembrane region" description="Helical" evidence="1">
    <location>
        <begin position="216"/>
        <end position="241"/>
    </location>
</feature>
<feature type="transmembrane region" description="Helical" evidence="1">
    <location>
        <begin position="183"/>
        <end position="204"/>
    </location>
</feature>
<dbReference type="GO" id="GO:0022857">
    <property type="term" value="F:transmembrane transporter activity"/>
    <property type="evidence" value="ECO:0007669"/>
    <property type="project" value="InterPro"/>
</dbReference>
<reference evidence="2 3" key="1">
    <citation type="submission" date="2017-06" db="EMBL/GenBank/DDBJ databases">
        <title>Draft genome of Pseudomonas nitroreducens DF05.</title>
        <authorList>
            <person name="Iyer R."/>
        </authorList>
    </citation>
    <scope>NUCLEOTIDE SEQUENCE [LARGE SCALE GENOMIC DNA]</scope>
    <source>
        <strain evidence="2 3">DF05</strain>
    </source>
</reference>
<dbReference type="InterPro" id="IPR001734">
    <property type="entry name" value="Na/solute_symporter"/>
</dbReference>
<sequence>MKTSLKLGGAYIGLVVGVGFASGQEILQFFGSFGIMGLAGAAVALALFAFLLMNLYQIGSRLQTQSHKEAMEYICGKPLGRVVDLMLTFFLFGTMVVMFAGANSSFEQQLGIGHSIGGIVLGVLTIITVCLGLKRVITLMSLITPVLMIIVAIIAVYALTHIQKPLAELEQIALAVPHPAPNWLLGALLYVSYNVAATAAAVVVMGASVTNLRTAALGGVLGGIGVGVLILAMALVMLVQIDVIGGSAIPTLLLSNNIAPWFGDVMLALLLVKLYCTTSGFAYTLAARCAAYGVPFRVATVVAVVLAFVASQVGFVKLVGLVYPAMGYLGFVLMAAIVFAWWRNRSAPLRDQQSA</sequence>
<keyword evidence="1" id="KW-0472">Membrane</keyword>
<organism evidence="2 3">
    <name type="scientific">Pseudomonas nitroreducens</name>
    <dbReference type="NCBI Taxonomy" id="46680"/>
    <lineage>
        <taxon>Bacteria</taxon>
        <taxon>Pseudomonadati</taxon>
        <taxon>Pseudomonadota</taxon>
        <taxon>Gammaproteobacteria</taxon>
        <taxon>Pseudomonadales</taxon>
        <taxon>Pseudomonadaceae</taxon>
        <taxon>Pseudomonas</taxon>
    </lineage>
</organism>
<comment type="caution">
    <text evidence="2">The sequence shown here is derived from an EMBL/GenBank/DDBJ whole genome shotgun (WGS) entry which is preliminary data.</text>
</comment>
<dbReference type="PROSITE" id="PS50283">
    <property type="entry name" value="NA_SOLUT_SYMP_3"/>
    <property type="match status" value="1"/>
</dbReference>
<dbReference type="Proteomes" id="UP000198145">
    <property type="component" value="Unassembled WGS sequence"/>
</dbReference>
<dbReference type="PANTHER" id="PTHR37814:SF1">
    <property type="entry name" value="MEMBRANE PROTEIN"/>
    <property type="match status" value="1"/>
</dbReference>
<dbReference type="InterPro" id="IPR038728">
    <property type="entry name" value="YkvI-like"/>
</dbReference>
<dbReference type="RefSeq" id="WP_088416781.1">
    <property type="nucleotide sequence ID" value="NZ_NJBA01000002.1"/>
</dbReference>
<keyword evidence="1" id="KW-1133">Transmembrane helix</keyword>
<accession>A0A246FC82</accession>
<gene>
    <name evidence="2" type="ORF">CEG18_06585</name>
</gene>
<dbReference type="AlphaFoldDB" id="A0A246FC82"/>
<feature type="transmembrane region" description="Helical" evidence="1">
    <location>
        <begin position="321"/>
        <end position="342"/>
    </location>
</feature>
<proteinExistence type="predicted"/>
<protein>
    <recommendedName>
        <fullName evidence="4">Membrane protein YkvI</fullName>
    </recommendedName>
</protein>
<dbReference type="EMBL" id="NJBA01000002">
    <property type="protein sequence ID" value="OWP51924.1"/>
    <property type="molecule type" value="Genomic_DNA"/>
</dbReference>
<feature type="transmembrane region" description="Helical" evidence="1">
    <location>
        <begin position="33"/>
        <end position="58"/>
    </location>
</feature>
<evidence type="ECO:0008006" key="4">
    <source>
        <dbReference type="Google" id="ProtNLM"/>
    </source>
</evidence>
<dbReference type="PANTHER" id="PTHR37814">
    <property type="entry name" value="CONSERVED MEMBRANE PROTEIN"/>
    <property type="match status" value="1"/>
</dbReference>
<dbReference type="STRING" id="46680.GCA_000807755_01538"/>
<feature type="transmembrane region" description="Helical" evidence="1">
    <location>
        <begin position="140"/>
        <end position="163"/>
    </location>
</feature>
<evidence type="ECO:0000256" key="1">
    <source>
        <dbReference type="SAM" id="Phobius"/>
    </source>
</evidence>